<reference evidence="2 3" key="1">
    <citation type="submission" date="2015-01" db="EMBL/GenBank/DDBJ databases">
        <title>Draft genome of the acidophilic iron oxidizer Ferrimicrobium acidiphilum strain T23.</title>
        <authorList>
            <person name="Poehlein A."/>
            <person name="Eisen S."/>
            <person name="Schloemann M."/>
            <person name="Johnson B.D."/>
            <person name="Daniel R."/>
            <person name="Muehling M."/>
        </authorList>
    </citation>
    <scope>NUCLEOTIDE SEQUENCE [LARGE SCALE GENOMIC DNA]</scope>
    <source>
        <strain evidence="2 3">T23</strain>
    </source>
</reference>
<sequence length="574" mass="61234">MEKLILLEIGAFSMKACEIEIGRRSRPPLWLAHRVLPDGADQDQEKIVETLRGLLKDVGTHTKSTRLVVTDPDLVVRSLNVPSSDKNELEMTFGFAMTEVLPLPLDELVVDYETTAQGRSANSNVVMAGAPKAIISKSIDVAERSGLRVDWVDVGPLAAARAVSELSRTPGDGYYLVVVGATTTTIEVVVGDQPQLVRSIKLGGELITREIATSLEVGYEAAEGLKRAIASVGSEAGNALGLEMLHVTGLETANDIVAEGVHSIVREVASSIDYFAIQRGYTDIDRLVLVGGSSAVDRLGVELGEKLQLRVERPGPRQLLRLIEADSFVEESSSNWVEITGAVMRARTQSKDAKFVNLLPARVRARRLRRRQLMLAGVMGVVLVAAGAFVTVQRYDQLRQVDAAQVSLGTQLNVLSGQMSHYAKYGALAQGVASERSTLTSQLKSSVDFPQLLTQIAAATPSDSWLTSLSIQAPTSSVTGSSGLGVTFSLEGCSQLAPAHWLNSMAKLDFLANLWVSTSTLTPAGSGSTSSCSVGVPSSEVVESGMTTYQGSAVISNTFGQYRSASYLSHLGVS</sequence>
<dbReference type="OrthoDB" id="5287662at2"/>
<dbReference type="Pfam" id="PF11104">
    <property type="entry name" value="PilM_2"/>
    <property type="match status" value="1"/>
</dbReference>
<evidence type="ECO:0000256" key="1">
    <source>
        <dbReference type="SAM" id="Phobius"/>
    </source>
</evidence>
<protein>
    <submittedName>
        <fullName evidence="2">Competence protein A</fullName>
    </submittedName>
</protein>
<comment type="caution">
    <text evidence="2">The sequence shown here is derived from an EMBL/GenBank/DDBJ whole genome shotgun (WGS) entry which is preliminary data.</text>
</comment>
<evidence type="ECO:0000313" key="2">
    <source>
        <dbReference type="EMBL" id="KJE75779.1"/>
    </source>
</evidence>
<dbReference type="Proteomes" id="UP000032336">
    <property type="component" value="Unassembled WGS sequence"/>
</dbReference>
<dbReference type="eggNOG" id="COG4972">
    <property type="taxonomic scope" value="Bacteria"/>
</dbReference>
<name>A0A0D8FS67_9ACTN</name>
<dbReference type="Gene3D" id="3.30.420.40">
    <property type="match status" value="2"/>
</dbReference>
<dbReference type="Gene3D" id="3.30.1490.300">
    <property type="match status" value="1"/>
</dbReference>
<evidence type="ECO:0000313" key="3">
    <source>
        <dbReference type="Proteomes" id="UP000032336"/>
    </source>
</evidence>
<organism evidence="2 3">
    <name type="scientific">Ferrimicrobium acidiphilum DSM 19497</name>
    <dbReference type="NCBI Taxonomy" id="1121877"/>
    <lineage>
        <taxon>Bacteria</taxon>
        <taxon>Bacillati</taxon>
        <taxon>Actinomycetota</taxon>
        <taxon>Acidimicrobiia</taxon>
        <taxon>Acidimicrobiales</taxon>
        <taxon>Acidimicrobiaceae</taxon>
        <taxon>Ferrimicrobium</taxon>
    </lineage>
</organism>
<dbReference type="InterPro" id="IPR043129">
    <property type="entry name" value="ATPase_NBD"/>
</dbReference>
<dbReference type="RefSeq" id="WP_035390382.1">
    <property type="nucleotide sequence ID" value="NZ_JQKF01000024.1"/>
</dbReference>
<keyword evidence="1" id="KW-1133">Transmembrane helix</keyword>
<gene>
    <name evidence="2" type="ORF">FEAC_24820</name>
</gene>
<dbReference type="InterPro" id="IPR050696">
    <property type="entry name" value="FtsA/MreB"/>
</dbReference>
<dbReference type="CDD" id="cd24049">
    <property type="entry name" value="ASKHA_NBD_PilM"/>
    <property type="match status" value="1"/>
</dbReference>
<dbReference type="InterPro" id="IPR005883">
    <property type="entry name" value="PilM"/>
</dbReference>
<dbReference type="PANTHER" id="PTHR32432:SF3">
    <property type="entry name" value="ETHANOLAMINE UTILIZATION PROTEIN EUTJ"/>
    <property type="match status" value="1"/>
</dbReference>
<proteinExistence type="predicted"/>
<dbReference type="SUPFAM" id="SSF53067">
    <property type="entry name" value="Actin-like ATPase domain"/>
    <property type="match status" value="2"/>
</dbReference>
<dbReference type="GeneID" id="78373506"/>
<accession>A0A0D8FS67</accession>
<keyword evidence="3" id="KW-1185">Reference proteome</keyword>
<dbReference type="STRING" id="1121877.FEAC_24820"/>
<dbReference type="AlphaFoldDB" id="A0A0D8FS67"/>
<feature type="transmembrane region" description="Helical" evidence="1">
    <location>
        <begin position="373"/>
        <end position="392"/>
    </location>
</feature>
<dbReference type="PANTHER" id="PTHR32432">
    <property type="entry name" value="CELL DIVISION PROTEIN FTSA-RELATED"/>
    <property type="match status" value="1"/>
</dbReference>
<keyword evidence="1" id="KW-0812">Transmembrane</keyword>
<keyword evidence="1" id="KW-0472">Membrane</keyword>
<dbReference type="EMBL" id="JXUW01000029">
    <property type="protein sequence ID" value="KJE75779.1"/>
    <property type="molecule type" value="Genomic_DNA"/>
</dbReference>